<feature type="compositionally biased region" description="Polar residues" evidence="5">
    <location>
        <begin position="54"/>
        <end position="63"/>
    </location>
</feature>
<dbReference type="SUPFAM" id="SSF46785">
    <property type="entry name" value="Winged helix' DNA-binding domain"/>
    <property type="match status" value="2"/>
</dbReference>
<dbReference type="GO" id="GO:0051301">
    <property type="term" value="P:cell division"/>
    <property type="evidence" value="ECO:0007669"/>
    <property type="project" value="UniProtKB-KW"/>
</dbReference>
<evidence type="ECO:0000256" key="3">
    <source>
        <dbReference type="ARBA" id="ARBA00022829"/>
    </source>
</evidence>
<keyword evidence="3" id="KW-0159">Chromosome partition</keyword>
<evidence type="ECO:0000313" key="6">
    <source>
        <dbReference type="EMBL" id="ASV72917.1"/>
    </source>
</evidence>
<dbReference type="PANTHER" id="PTHR34298:SF2">
    <property type="entry name" value="SEGREGATION AND CONDENSATION PROTEIN B"/>
    <property type="match status" value="1"/>
</dbReference>
<dbReference type="InterPro" id="IPR036388">
    <property type="entry name" value="WH-like_DNA-bd_sf"/>
</dbReference>
<evidence type="ECO:0000313" key="7">
    <source>
        <dbReference type="Proteomes" id="UP000215086"/>
    </source>
</evidence>
<dbReference type="Pfam" id="PF04079">
    <property type="entry name" value="SMC_ScpB"/>
    <property type="match status" value="1"/>
</dbReference>
<reference evidence="6 7" key="1">
    <citation type="journal article" name="Front. Microbiol.">
        <title>Sugar Metabolism of the First Thermophilic Planctomycete Thermogutta terrifontis: Comparative Genomic and Transcriptomic Approaches.</title>
        <authorList>
            <person name="Elcheninov A.G."/>
            <person name="Menzel P."/>
            <person name="Gudbergsdottir S.R."/>
            <person name="Slesarev A.I."/>
            <person name="Kadnikov V.V."/>
            <person name="Krogh A."/>
            <person name="Bonch-Osmolovskaya E.A."/>
            <person name="Peng X."/>
            <person name="Kublanov I.V."/>
        </authorList>
    </citation>
    <scope>NUCLEOTIDE SEQUENCE [LARGE SCALE GENOMIC DNA]</scope>
    <source>
        <strain evidence="6 7">R1</strain>
    </source>
</reference>
<keyword evidence="7" id="KW-1185">Reference proteome</keyword>
<dbReference type="InterPro" id="IPR005234">
    <property type="entry name" value="ScpB_csome_segregation"/>
</dbReference>
<dbReference type="EMBL" id="CP018477">
    <property type="protein sequence ID" value="ASV72917.1"/>
    <property type="molecule type" value="Genomic_DNA"/>
</dbReference>
<evidence type="ECO:0000256" key="2">
    <source>
        <dbReference type="ARBA" id="ARBA00022618"/>
    </source>
</evidence>
<keyword evidence="2" id="KW-0132">Cell division</keyword>
<name>A0A286RAF2_9BACT</name>
<dbReference type="Proteomes" id="UP000215086">
    <property type="component" value="Chromosome"/>
</dbReference>
<evidence type="ECO:0000256" key="1">
    <source>
        <dbReference type="ARBA" id="ARBA00022490"/>
    </source>
</evidence>
<organism evidence="6 7">
    <name type="scientific">Thermogutta terrifontis</name>
    <dbReference type="NCBI Taxonomy" id="1331910"/>
    <lineage>
        <taxon>Bacteria</taxon>
        <taxon>Pseudomonadati</taxon>
        <taxon>Planctomycetota</taxon>
        <taxon>Planctomycetia</taxon>
        <taxon>Pirellulales</taxon>
        <taxon>Thermoguttaceae</taxon>
        <taxon>Thermogutta</taxon>
    </lineage>
</organism>
<dbReference type="Gene3D" id="1.10.10.10">
    <property type="entry name" value="Winged helix-like DNA-binding domain superfamily/Winged helix DNA-binding domain"/>
    <property type="match status" value="2"/>
</dbReference>
<feature type="region of interest" description="Disordered" evidence="5">
    <location>
        <begin position="29"/>
        <end position="73"/>
    </location>
</feature>
<dbReference type="GO" id="GO:0051304">
    <property type="term" value="P:chromosome separation"/>
    <property type="evidence" value="ECO:0007669"/>
    <property type="project" value="InterPro"/>
</dbReference>
<gene>
    <name evidence="6" type="ORF">THTE_0315</name>
</gene>
<evidence type="ECO:0000256" key="5">
    <source>
        <dbReference type="SAM" id="MobiDB-lite"/>
    </source>
</evidence>
<protein>
    <submittedName>
        <fullName evidence="6">Segregation and condensation protein B</fullName>
    </submittedName>
</protein>
<keyword evidence="1" id="KW-0963">Cytoplasm</keyword>
<feature type="region of interest" description="Disordered" evidence="5">
    <location>
        <begin position="1"/>
        <end position="20"/>
    </location>
</feature>
<evidence type="ECO:0000256" key="4">
    <source>
        <dbReference type="ARBA" id="ARBA00023306"/>
    </source>
</evidence>
<accession>A0A286RAF2</accession>
<dbReference type="PANTHER" id="PTHR34298">
    <property type="entry name" value="SEGREGATION AND CONDENSATION PROTEIN B"/>
    <property type="match status" value="1"/>
</dbReference>
<sequence length="255" mass="27935">MVVAQAGDFHPPSDESLPEEAVTLEDLARAFAEATGQPLSNQSPSAEAGPPHTESASTPSDDQSVGAPAPSSIPVNPKSILEALLFVGHPRNEPLSPAQAAEIMRGVRPDEIARLVSELNAQYEASGRPYRIVFEQSGYRMKLLPEFDGLREGFFCKVRQVRLSQQALEVLAIVAYRQPITVKEVNRLRGKPSGAILAQLVRRDLISVTYPDGDARKSTAQYRTTQRFLELFKLQSLEDLPQLGEADWSGGESRE</sequence>
<keyword evidence="4" id="KW-0131">Cell cycle</keyword>
<dbReference type="KEGG" id="ttf:THTE_0315"/>
<proteinExistence type="predicted"/>
<dbReference type="AlphaFoldDB" id="A0A286RAF2"/>
<dbReference type="InterPro" id="IPR036390">
    <property type="entry name" value="WH_DNA-bd_sf"/>
</dbReference>